<evidence type="ECO:0000313" key="1">
    <source>
        <dbReference type="EMBL" id="BBD76441.1"/>
    </source>
</evidence>
<gene>
    <name evidence="1" type="ORF">HPTL_0171</name>
</gene>
<dbReference type="RefSeq" id="WP_119334282.1">
    <property type="nucleotide sequence ID" value="NZ_AP018558.1"/>
</dbReference>
<dbReference type="KEGG" id="htl:HPTL_0171"/>
<organism evidence="1 2">
    <name type="scientific">Hydrogenophilus thermoluteolus</name>
    <name type="common">Pseudomonas hydrogenothermophila</name>
    <dbReference type="NCBI Taxonomy" id="297"/>
    <lineage>
        <taxon>Bacteria</taxon>
        <taxon>Pseudomonadati</taxon>
        <taxon>Pseudomonadota</taxon>
        <taxon>Hydrogenophilia</taxon>
        <taxon>Hydrogenophilales</taxon>
        <taxon>Hydrogenophilaceae</taxon>
        <taxon>Hydrogenophilus</taxon>
    </lineage>
</organism>
<keyword evidence="2" id="KW-1185">Reference proteome</keyword>
<proteinExistence type="predicted"/>
<sequence>MRGVGAVLILSLLAAIALLATFFTSYLKQSQSVVEKTVLAQLERARAALLGYAKANGCRLPLPAGLRSDGSPDIRQKTSGAGGLWVGLLPTRDLGLEAGSSTLTDTAPFWYVVYCPDASCTQSGDALTVRSSSDGVTAANAQNAVFAVLAPGPARDTTQRQSRASSVGTAAVPIAAFLEDAVGAGTGMLRETGLLNPVAATAGAFVPVMTPPSLWRTPQDGGMSVRPYNDVGVFASYSDLGCSSGGLGTSTIDLNSVGLDGTPIHQGFVPEGAGASVIASDPAHNDQPTLAMNSANGSSGSCLWFDPLAVGFTAPVPFRGKRWEGTFRYRFAYPDPPGGVDRRYGFTFALSDSAAGRPTTCGAQQNMGVITSGSARTRYFLEVDVHADAADRDPNGNHLAWKYDASLTHAGGNGAPLTNGCTGSSQPGCAPSPANAFEEQPQPLAHRIHFVLDARCNADCSDCSGTDTAAVLAQAWLDCADTSGSDPYLCSGQAPSLSACYALAPTDMDGAYFGFTGGWGSGANAQGVTLWDFRMRWQ</sequence>
<protein>
    <submittedName>
        <fullName evidence="1">Uncharacterized protein</fullName>
    </submittedName>
</protein>
<dbReference type="Gene3D" id="2.60.120.200">
    <property type="match status" value="1"/>
</dbReference>
<accession>A0A2Z6DVH7</accession>
<evidence type="ECO:0000313" key="2">
    <source>
        <dbReference type="Proteomes" id="UP000262004"/>
    </source>
</evidence>
<dbReference type="Proteomes" id="UP000262004">
    <property type="component" value="Chromosome"/>
</dbReference>
<name>A0A2Z6DVH7_HYDTE</name>
<dbReference type="EMBL" id="AP018558">
    <property type="protein sequence ID" value="BBD76441.1"/>
    <property type="molecule type" value="Genomic_DNA"/>
</dbReference>
<dbReference type="AlphaFoldDB" id="A0A2Z6DVH7"/>
<reference evidence="1 2" key="1">
    <citation type="submission" date="2018-04" db="EMBL/GenBank/DDBJ databases">
        <title>Complete genome sequence of Hydrogenophilus thermoluteolus TH-1.</title>
        <authorList>
            <person name="Arai H."/>
        </authorList>
    </citation>
    <scope>NUCLEOTIDE SEQUENCE [LARGE SCALE GENOMIC DNA]</scope>
    <source>
        <strain evidence="1 2">TH-1</strain>
    </source>
</reference>
<dbReference type="InterPro" id="IPR013320">
    <property type="entry name" value="ConA-like_dom_sf"/>
</dbReference>
<dbReference type="SUPFAM" id="SSF49899">
    <property type="entry name" value="Concanavalin A-like lectins/glucanases"/>
    <property type="match status" value="1"/>
</dbReference>